<dbReference type="InterPro" id="IPR039175">
    <property type="entry name" value="TIM22"/>
</dbReference>
<evidence type="ECO:0000256" key="3">
    <source>
        <dbReference type="ARBA" id="ARBA00022989"/>
    </source>
</evidence>
<keyword evidence="8" id="KW-1185">Reference proteome</keyword>
<dbReference type="EMBL" id="BDDD01000833">
    <property type="protein sequence ID" value="GAV70729.1"/>
    <property type="molecule type" value="Genomic_DNA"/>
</dbReference>
<dbReference type="GO" id="GO:0045039">
    <property type="term" value="P:protein insertion into mitochondrial inner membrane"/>
    <property type="evidence" value="ECO:0007669"/>
    <property type="project" value="InterPro"/>
</dbReference>
<dbReference type="AlphaFoldDB" id="A0A1Q3BS66"/>
<dbReference type="GO" id="GO:0008320">
    <property type="term" value="F:protein transmembrane transporter activity"/>
    <property type="evidence" value="ECO:0007669"/>
    <property type="project" value="TreeGrafter"/>
</dbReference>
<dbReference type="GO" id="GO:0042721">
    <property type="term" value="C:TIM22 mitochondrial import inner membrane insertion complex"/>
    <property type="evidence" value="ECO:0007669"/>
    <property type="project" value="InterPro"/>
</dbReference>
<keyword evidence="2 6" id="KW-0812">Transmembrane</keyword>
<sequence>MASSDKKPREGETPQSQTASSSPFTEDWKAHILIPTVVAGIVGGGIGLVSKYRKVHGIANISQTYATNLAIVAGCYCGAREFVRITRKSEPDDLLNSAIAGFGTGALLGRLQGGQRGAVRYSVIFAFVGTTVDYATLRLKPVFRSFREKIDHGLKFPEWSPIQILDEEALAAKRAREQQLYAQRGLGKLNKEES</sequence>
<dbReference type="Proteomes" id="UP000187406">
    <property type="component" value="Unassembled WGS sequence"/>
</dbReference>
<evidence type="ECO:0000313" key="8">
    <source>
        <dbReference type="Proteomes" id="UP000187406"/>
    </source>
</evidence>
<gene>
    <name evidence="7" type="ORF">CFOL_v3_14227</name>
</gene>
<evidence type="ECO:0000256" key="1">
    <source>
        <dbReference type="ARBA" id="ARBA00004141"/>
    </source>
</evidence>
<comment type="caution">
    <text evidence="7">The sequence shown here is derived from an EMBL/GenBank/DDBJ whole genome shotgun (WGS) entry which is preliminary data.</text>
</comment>
<keyword evidence="4 6" id="KW-0472">Membrane</keyword>
<dbReference type="Pfam" id="PF02466">
    <property type="entry name" value="Tim17"/>
    <property type="match status" value="1"/>
</dbReference>
<dbReference type="FunCoup" id="A0A1Q3BS66">
    <property type="interactions" value="1285"/>
</dbReference>
<evidence type="ECO:0000256" key="5">
    <source>
        <dbReference type="SAM" id="MobiDB-lite"/>
    </source>
</evidence>
<dbReference type="GO" id="GO:0030943">
    <property type="term" value="F:mitochondrion targeting sequence binding"/>
    <property type="evidence" value="ECO:0007669"/>
    <property type="project" value="TreeGrafter"/>
</dbReference>
<dbReference type="PANTHER" id="PTHR14110:SF10">
    <property type="entry name" value="OS04G0376100 PROTEIN"/>
    <property type="match status" value="1"/>
</dbReference>
<dbReference type="InParanoid" id="A0A1Q3BS66"/>
<feature type="transmembrane region" description="Helical" evidence="6">
    <location>
        <begin position="30"/>
        <end position="49"/>
    </location>
</feature>
<keyword evidence="3 6" id="KW-1133">Transmembrane helix</keyword>
<reference evidence="8" key="1">
    <citation type="submission" date="2016-04" db="EMBL/GenBank/DDBJ databases">
        <title>Cephalotus genome sequencing.</title>
        <authorList>
            <person name="Fukushima K."/>
            <person name="Hasebe M."/>
            <person name="Fang X."/>
        </authorList>
    </citation>
    <scope>NUCLEOTIDE SEQUENCE [LARGE SCALE GENOMIC DNA]</scope>
    <source>
        <strain evidence="8">cv. St1</strain>
    </source>
</reference>
<evidence type="ECO:0000256" key="6">
    <source>
        <dbReference type="SAM" id="Phobius"/>
    </source>
</evidence>
<evidence type="ECO:0000256" key="2">
    <source>
        <dbReference type="ARBA" id="ARBA00022692"/>
    </source>
</evidence>
<organism evidence="7 8">
    <name type="scientific">Cephalotus follicularis</name>
    <name type="common">Albany pitcher plant</name>
    <dbReference type="NCBI Taxonomy" id="3775"/>
    <lineage>
        <taxon>Eukaryota</taxon>
        <taxon>Viridiplantae</taxon>
        <taxon>Streptophyta</taxon>
        <taxon>Embryophyta</taxon>
        <taxon>Tracheophyta</taxon>
        <taxon>Spermatophyta</taxon>
        <taxon>Magnoliopsida</taxon>
        <taxon>eudicotyledons</taxon>
        <taxon>Gunneridae</taxon>
        <taxon>Pentapetalae</taxon>
        <taxon>rosids</taxon>
        <taxon>fabids</taxon>
        <taxon>Oxalidales</taxon>
        <taxon>Cephalotaceae</taxon>
        <taxon>Cephalotus</taxon>
    </lineage>
</organism>
<dbReference type="STRING" id="3775.A0A1Q3BS66"/>
<name>A0A1Q3BS66_CEPFO</name>
<evidence type="ECO:0000256" key="4">
    <source>
        <dbReference type="ARBA" id="ARBA00023136"/>
    </source>
</evidence>
<feature type="region of interest" description="Disordered" evidence="5">
    <location>
        <begin position="1"/>
        <end position="24"/>
    </location>
</feature>
<proteinExistence type="predicted"/>
<accession>A0A1Q3BS66</accession>
<feature type="compositionally biased region" description="Polar residues" evidence="5">
    <location>
        <begin position="13"/>
        <end position="24"/>
    </location>
</feature>
<comment type="subcellular location">
    <subcellularLocation>
        <location evidence="1">Membrane</location>
        <topology evidence="1">Multi-pass membrane protein</topology>
    </subcellularLocation>
</comment>
<dbReference type="PANTHER" id="PTHR14110">
    <property type="entry name" value="MITOCHONDRIAL IMPORT INNER MEMBRANE TRANSLOCASE SUBUNIT TIM22"/>
    <property type="match status" value="1"/>
</dbReference>
<feature type="compositionally biased region" description="Basic and acidic residues" evidence="5">
    <location>
        <begin position="1"/>
        <end position="12"/>
    </location>
</feature>
<protein>
    <submittedName>
        <fullName evidence="7">Tim17 domain-containing protein</fullName>
    </submittedName>
</protein>
<dbReference type="OrthoDB" id="1913277at2759"/>
<evidence type="ECO:0000313" key="7">
    <source>
        <dbReference type="EMBL" id="GAV70729.1"/>
    </source>
</evidence>